<protein>
    <submittedName>
        <fullName evidence="1">Uncharacterized protein</fullName>
    </submittedName>
</protein>
<dbReference type="Proteomes" id="UP000572680">
    <property type="component" value="Unassembled WGS sequence"/>
</dbReference>
<sequence>MSEQNPPFTARDLLARHRTIAGLRALADFLEANPNVPVNRHGVRYYVHSDRDRPDACGRAFVDRVAALLDVPVRDDTDQGGHYVATRDFGDVLFEVVHIPQRARTLHDAQWSYADNITLDDQGGRAA</sequence>
<name>A0A7W3LLA7_ACTNM</name>
<dbReference type="AlphaFoldDB" id="A0A7W3LLA7"/>
<comment type="caution">
    <text evidence="1">The sequence shown here is derived from an EMBL/GenBank/DDBJ whole genome shotgun (WGS) entry which is preliminary data.</text>
</comment>
<dbReference type="RefSeq" id="WP_182842679.1">
    <property type="nucleotide sequence ID" value="NZ_BAAALP010000035.1"/>
</dbReference>
<proteinExistence type="predicted"/>
<gene>
    <name evidence="1" type="ORF">HNR61_001837</name>
</gene>
<reference evidence="1 2" key="1">
    <citation type="submission" date="2020-08" db="EMBL/GenBank/DDBJ databases">
        <title>Genomic Encyclopedia of Type Strains, Phase IV (KMG-IV): sequencing the most valuable type-strain genomes for metagenomic binning, comparative biology and taxonomic classification.</title>
        <authorList>
            <person name="Goeker M."/>
        </authorList>
    </citation>
    <scope>NUCLEOTIDE SEQUENCE [LARGE SCALE GENOMIC DNA]</scope>
    <source>
        <strain evidence="1 2">DSM 44197</strain>
    </source>
</reference>
<evidence type="ECO:0000313" key="1">
    <source>
        <dbReference type="EMBL" id="MBA8950224.1"/>
    </source>
</evidence>
<organism evidence="1 2">
    <name type="scientific">Actinomadura namibiensis</name>
    <dbReference type="NCBI Taxonomy" id="182080"/>
    <lineage>
        <taxon>Bacteria</taxon>
        <taxon>Bacillati</taxon>
        <taxon>Actinomycetota</taxon>
        <taxon>Actinomycetes</taxon>
        <taxon>Streptosporangiales</taxon>
        <taxon>Thermomonosporaceae</taxon>
        <taxon>Actinomadura</taxon>
    </lineage>
</organism>
<keyword evidence="2" id="KW-1185">Reference proteome</keyword>
<accession>A0A7W3LLA7</accession>
<dbReference type="EMBL" id="JACJIA010000002">
    <property type="protein sequence ID" value="MBA8950224.1"/>
    <property type="molecule type" value="Genomic_DNA"/>
</dbReference>
<evidence type="ECO:0000313" key="2">
    <source>
        <dbReference type="Proteomes" id="UP000572680"/>
    </source>
</evidence>